<evidence type="ECO:0000313" key="3">
    <source>
        <dbReference type="EMBL" id="CAC5357654.1"/>
    </source>
</evidence>
<evidence type="ECO:0000313" key="4">
    <source>
        <dbReference type="Proteomes" id="UP000507470"/>
    </source>
</evidence>
<evidence type="ECO:0000259" key="2">
    <source>
        <dbReference type="PROSITE" id="PS50158"/>
    </source>
</evidence>
<sequence length="181" mass="20336">MEIPTKDAMGLQGKQPESAVHKKLITCYRCNKKGHKADECRFKDQTCYKCKKKGHTEAASRSKMVKRNVHSLNADDSQDDEVGIYTVFANKDTQDGNNDVGIYTVNSKTKGITVDVKIDSISVRIEVDTGSALSKIPKNEFDQMFPNRKFDSTDVILRTFLGEKFTPLGVVAVNVNYCYNR</sequence>
<keyword evidence="1" id="KW-0863">Zinc-finger</keyword>
<gene>
    <name evidence="3" type="ORF">MCOR_1220</name>
</gene>
<dbReference type="SMART" id="SM00343">
    <property type="entry name" value="ZnF_C2HC"/>
    <property type="match status" value="2"/>
</dbReference>
<name>A0A6J7ZZR2_MYTCO</name>
<keyword evidence="1" id="KW-0862">Zinc</keyword>
<dbReference type="InterPro" id="IPR001878">
    <property type="entry name" value="Znf_CCHC"/>
</dbReference>
<organism evidence="3 4">
    <name type="scientific">Mytilus coruscus</name>
    <name type="common">Sea mussel</name>
    <dbReference type="NCBI Taxonomy" id="42192"/>
    <lineage>
        <taxon>Eukaryota</taxon>
        <taxon>Metazoa</taxon>
        <taxon>Spiralia</taxon>
        <taxon>Lophotrochozoa</taxon>
        <taxon>Mollusca</taxon>
        <taxon>Bivalvia</taxon>
        <taxon>Autobranchia</taxon>
        <taxon>Pteriomorphia</taxon>
        <taxon>Mytilida</taxon>
        <taxon>Mytiloidea</taxon>
        <taxon>Mytilidae</taxon>
        <taxon>Mytilinae</taxon>
        <taxon>Mytilus</taxon>
    </lineage>
</organism>
<accession>A0A6J7ZZR2</accession>
<proteinExistence type="predicted"/>
<dbReference type="GO" id="GO:0003676">
    <property type="term" value="F:nucleic acid binding"/>
    <property type="evidence" value="ECO:0007669"/>
    <property type="project" value="InterPro"/>
</dbReference>
<dbReference type="EMBL" id="CACVKT020000214">
    <property type="protein sequence ID" value="CAC5357654.1"/>
    <property type="molecule type" value="Genomic_DNA"/>
</dbReference>
<reference evidence="3 4" key="1">
    <citation type="submission" date="2020-06" db="EMBL/GenBank/DDBJ databases">
        <authorList>
            <person name="Li R."/>
            <person name="Bekaert M."/>
        </authorList>
    </citation>
    <scope>NUCLEOTIDE SEQUENCE [LARGE SCALE GENOMIC DNA]</scope>
    <source>
        <strain evidence="4">wild</strain>
    </source>
</reference>
<dbReference type="GO" id="GO:0008270">
    <property type="term" value="F:zinc ion binding"/>
    <property type="evidence" value="ECO:0007669"/>
    <property type="project" value="UniProtKB-KW"/>
</dbReference>
<protein>
    <recommendedName>
        <fullName evidence="2">CCHC-type domain-containing protein</fullName>
    </recommendedName>
</protein>
<dbReference type="SUPFAM" id="SSF57756">
    <property type="entry name" value="Retrovirus zinc finger-like domains"/>
    <property type="match status" value="1"/>
</dbReference>
<dbReference type="AlphaFoldDB" id="A0A6J7ZZR2"/>
<dbReference type="Pfam" id="PF00098">
    <property type="entry name" value="zf-CCHC"/>
    <property type="match status" value="1"/>
</dbReference>
<dbReference type="OrthoDB" id="10064127at2759"/>
<feature type="domain" description="CCHC-type" evidence="2">
    <location>
        <begin position="27"/>
        <end position="41"/>
    </location>
</feature>
<dbReference type="PROSITE" id="PS50158">
    <property type="entry name" value="ZF_CCHC"/>
    <property type="match status" value="1"/>
</dbReference>
<keyword evidence="1" id="KW-0479">Metal-binding</keyword>
<evidence type="ECO:0000256" key="1">
    <source>
        <dbReference type="PROSITE-ProRule" id="PRU00047"/>
    </source>
</evidence>
<keyword evidence="4" id="KW-1185">Reference proteome</keyword>
<dbReference type="Gene3D" id="4.10.60.10">
    <property type="entry name" value="Zinc finger, CCHC-type"/>
    <property type="match status" value="1"/>
</dbReference>
<dbReference type="InterPro" id="IPR036875">
    <property type="entry name" value="Znf_CCHC_sf"/>
</dbReference>
<dbReference type="Proteomes" id="UP000507470">
    <property type="component" value="Unassembled WGS sequence"/>
</dbReference>